<sequence>MDKVAGLAPVADATDDQLRSVYAVPRLPWLRVNFVETIDGAATGESGKSGSINNAADKRIFDQLRAQADVIVIGAGTARVEGYKPADKPIVVVTSSGRVPESLVGAPAGSVLVATHAQSSGLAALRSELGEDNVLVLGESAVDLGALKTALADRGFANLLSEGGPTLFSDMLAAGVVDEVCTTTVPRLVGGEYIRIAHGPVLDVDLSLATLLEEDGTLIGRWFVGR</sequence>
<evidence type="ECO:0000313" key="5">
    <source>
        <dbReference type="EMBL" id="NYG57523.1"/>
    </source>
</evidence>
<dbReference type="RefSeq" id="WP_179500783.1">
    <property type="nucleotide sequence ID" value="NZ_JACCAA010000001.1"/>
</dbReference>
<dbReference type="EMBL" id="JACCAA010000001">
    <property type="protein sequence ID" value="NYG57523.1"/>
    <property type="molecule type" value="Genomic_DNA"/>
</dbReference>
<keyword evidence="6" id="KW-1185">Reference proteome</keyword>
<keyword evidence="3" id="KW-0560">Oxidoreductase</keyword>
<dbReference type="Gene3D" id="3.40.430.10">
    <property type="entry name" value="Dihydrofolate Reductase, subunit A"/>
    <property type="match status" value="1"/>
</dbReference>
<feature type="domain" description="Bacterial bifunctional deaminase-reductase C-terminal" evidence="4">
    <location>
        <begin position="28"/>
        <end position="193"/>
    </location>
</feature>
<dbReference type="AlphaFoldDB" id="A0A7Y9UMH9"/>
<evidence type="ECO:0000259" key="4">
    <source>
        <dbReference type="Pfam" id="PF01872"/>
    </source>
</evidence>
<dbReference type="SUPFAM" id="SSF53597">
    <property type="entry name" value="Dihydrofolate reductase-like"/>
    <property type="match status" value="1"/>
</dbReference>
<dbReference type="Proteomes" id="UP000540656">
    <property type="component" value="Unassembled WGS sequence"/>
</dbReference>
<reference evidence="5 6" key="1">
    <citation type="submission" date="2020-07" db="EMBL/GenBank/DDBJ databases">
        <title>Sequencing the genomes of 1000 actinobacteria strains.</title>
        <authorList>
            <person name="Klenk H.-P."/>
        </authorList>
    </citation>
    <scope>NUCLEOTIDE SEQUENCE [LARGE SCALE GENOMIC DNA]</scope>
    <source>
        <strain evidence="5 6">DSM 23819</strain>
    </source>
</reference>
<comment type="caution">
    <text evidence="5">The sequence shown here is derived from an EMBL/GenBank/DDBJ whole genome shotgun (WGS) entry which is preliminary data.</text>
</comment>
<dbReference type="GO" id="GO:0009231">
    <property type="term" value="P:riboflavin biosynthetic process"/>
    <property type="evidence" value="ECO:0007669"/>
    <property type="project" value="InterPro"/>
</dbReference>
<evidence type="ECO:0000256" key="2">
    <source>
        <dbReference type="ARBA" id="ARBA00022857"/>
    </source>
</evidence>
<evidence type="ECO:0000256" key="1">
    <source>
        <dbReference type="ARBA" id="ARBA00005104"/>
    </source>
</evidence>
<dbReference type="PANTHER" id="PTHR38011:SF7">
    <property type="entry name" value="2,5-DIAMINO-6-RIBOSYLAMINO-4(3H)-PYRIMIDINONE 5'-PHOSPHATE REDUCTASE"/>
    <property type="match status" value="1"/>
</dbReference>
<comment type="pathway">
    <text evidence="1">Cofactor biosynthesis; riboflavin biosynthesis.</text>
</comment>
<dbReference type="GO" id="GO:0008703">
    <property type="term" value="F:5-amino-6-(5-phosphoribosylamino)uracil reductase activity"/>
    <property type="evidence" value="ECO:0007669"/>
    <property type="project" value="InterPro"/>
</dbReference>
<organism evidence="5 6">
    <name type="scientific">Nocardioides daedukensis</name>
    <dbReference type="NCBI Taxonomy" id="634462"/>
    <lineage>
        <taxon>Bacteria</taxon>
        <taxon>Bacillati</taxon>
        <taxon>Actinomycetota</taxon>
        <taxon>Actinomycetes</taxon>
        <taxon>Propionibacteriales</taxon>
        <taxon>Nocardioidaceae</taxon>
        <taxon>Nocardioides</taxon>
    </lineage>
</organism>
<dbReference type="InterPro" id="IPR050765">
    <property type="entry name" value="Riboflavin_Biosynth_HTPR"/>
</dbReference>
<evidence type="ECO:0000256" key="3">
    <source>
        <dbReference type="ARBA" id="ARBA00023002"/>
    </source>
</evidence>
<gene>
    <name evidence="5" type="ORF">BJ980_000446</name>
</gene>
<dbReference type="InterPro" id="IPR024072">
    <property type="entry name" value="DHFR-like_dom_sf"/>
</dbReference>
<name>A0A7Y9UMH9_9ACTN</name>
<dbReference type="Pfam" id="PF01872">
    <property type="entry name" value="RibD_C"/>
    <property type="match status" value="1"/>
</dbReference>
<keyword evidence="2" id="KW-0521">NADP</keyword>
<protein>
    <submittedName>
        <fullName evidence="5">Riboflavin biosynthesis pyrimidine reductase</fullName>
    </submittedName>
</protein>
<dbReference type="PANTHER" id="PTHR38011">
    <property type="entry name" value="DIHYDROFOLATE REDUCTASE FAMILY PROTEIN (AFU_ORTHOLOGUE AFUA_8G06820)"/>
    <property type="match status" value="1"/>
</dbReference>
<evidence type="ECO:0000313" key="6">
    <source>
        <dbReference type="Proteomes" id="UP000540656"/>
    </source>
</evidence>
<accession>A0A7Y9UMH9</accession>
<dbReference type="InterPro" id="IPR002734">
    <property type="entry name" value="RibDG_C"/>
</dbReference>
<proteinExistence type="predicted"/>